<dbReference type="SMART" id="SM00314">
    <property type="entry name" value="RA"/>
    <property type="match status" value="1"/>
</dbReference>
<reference evidence="4" key="1">
    <citation type="journal article" date="2004" name="Nature">
        <title>Genome duplication in the teleost fish Tetraodon nigroviridis reveals the early vertebrate proto-karyotype.</title>
        <authorList>
            <person name="Jaillon O."/>
            <person name="Aury J.-M."/>
            <person name="Brunet F."/>
            <person name="Petit J.-L."/>
            <person name="Stange-Thomann N."/>
            <person name="Mauceli E."/>
            <person name="Bouneau L."/>
            <person name="Fischer C."/>
            <person name="Ozouf-Costaz C."/>
            <person name="Bernot A."/>
            <person name="Nicaud S."/>
            <person name="Jaffe D."/>
            <person name="Fisher S."/>
            <person name="Lutfalla G."/>
            <person name="Dossat C."/>
            <person name="Segurens B."/>
            <person name="Dasilva C."/>
            <person name="Salanoubat M."/>
            <person name="Levy M."/>
            <person name="Boudet N."/>
            <person name="Castellano S."/>
            <person name="Anthouard V."/>
            <person name="Jubin C."/>
            <person name="Castelli V."/>
            <person name="Katinka M."/>
            <person name="Vacherie B."/>
            <person name="Biemont C."/>
            <person name="Skalli Z."/>
            <person name="Cattolico L."/>
            <person name="Poulain J."/>
            <person name="De Berardinis V."/>
            <person name="Cruaud C."/>
            <person name="Duprat S."/>
            <person name="Brottier P."/>
            <person name="Coutanceau J.-P."/>
            <person name="Gouzy J."/>
            <person name="Parra G."/>
            <person name="Lardier G."/>
            <person name="Chapple C."/>
            <person name="McKernan K.J."/>
            <person name="McEwan P."/>
            <person name="Bosak S."/>
            <person name="Kellis M."/>
            <person name="Volff J.-N."/>
            <person name="Guigo R."/>
            <person name="Zody M.C."/>
            <person name="Mesirov J."/>
            <person name="Lindblad-Toh K."/>
            <person name="Birren B."/>
            <person name="Nusbaum C."/>
            <person name="Kahn D."/>
            <person name="Robinson-Rechavi M."/>
            <person name="Laudet V."/>
            <person name="Schachter V."/>
            <person name="Quetier F."/>
            <person name="Saurin W."/>
            <person name="Scarpelli C."/>
            <person name="Wincker P."/>
            <person name="Lander E.S."/>
            <person name="Weissenbach J."/>
            <person name="Roest Crollius H."/>
        </authorList>
    </citation>
    <scope>NUCLEOTIDE SEQUENCE [LARGE SCALE GENOMIC DNA]</scope>
</reference>
<dbReference type="PROSITE" id="PS50951">
    <property type="entry name" value="SARAH"/>
    <property type="match status" value="1"/>
</dbReference>
<dbReference type="SUPFAM" id="SSF54236">
    <property type="entry name" value="Ubiquitin-like"/>
    <property type="match status" value="1"/>
</dbReference>
<dbReference type="GO" id="GO:0007165">
    <property type="term" value="P:signal transduction"/>
    <property type="evidence" value="ECO:0007669"/>
    <property type="project" value="InterPro"/>
</dbReference>
<dbReference type="Gene3D" id="3.10.20.90">
    <property type="entry name" value="Phosphatidylinositol 3-kinase Catalytic Subunit, Chain A, domain 1"/>
    <property type="match status" value="1"/>
</dbReference>
<feature type="domain" description="SARAH" evidence="2">
    <location>
        <begin position="291"/>
        <end position="338"/>
    </location>
</feature>
<keyword evidence="4" id="KW-1185">Reference proteome</keyword>
<feature type="domain" description="Ras-associating" evidence="1">
    <location>
        <begin position="195"/>
        <end position="284"/>
    </location>
</feature>
<dbReference type="InterPro" id="IPR011524">
    <property type="entry name" value="SARAH_dom"/>
</dbReference>
<dbReference type="OMA" id="WIFVNER"/>
<dbReference type="PROSITE" id="PS50200">
    <property type="entry name" value="RA"/>
    <property type="match status" value="1"/>
</dbReference>
<evidence type="ECO:0000313" key="3">
    <source>
        <dbReference type="Ensembl" id="ENSTNIP00000002616.1"/>
    </source>
</evidence>
<accession>H3C2Z8</accession>
<dbReference type="InterPro" id="IPR049787">
    <property type="entry name" value="SARAH_RASSF6"/>
</dbReference>
<organism evidence="3 4">
    <name type="scientific">Tetraodon nigroviridis</name>
    <name type="common">Spotted green pufferfish</name>
    <name type="synonym">Chelonodon nigroviridis</name>
    <dbReference type="NCBI Taxonomy" id="99883"/>
    <lineage>
        <taxon>Eukaryota</taxon>
        <taxon>Metazoa</taxon>
        <taxon>Chordata</taxon>
        <taxon>Craniata</taxon>
        <taxon>Vertebrata</taxon>
        <taxon>Euteleostomi</taxon>
        <taxon>Actinopterygii</taxon>
        <taxon>Neopterygii</taxon>
        <taxon>Teleostei</taxon>
        <taxon>Neoteleostei</taxon>
        <taxon>Acanthomorphata</taxon>
        <taxon>Eupercaria</taxon>
        <taxon>Tetraodontiformes</taxon>
        <taxon>Tetradontoidea</taxon>
        <taxon>Tetraodontidae</taxon>
        <taxon>Tetraodon</taxon>
    </lineage>
</organism>
<proteinExistence type="predicted"/>
<reference evidence="3" key="2">
    <citation type="submission" date="2025-08" db="UniProtKB">
        <authorList>
            <consortium name="Ensembl"/>
        </authorList>
    </citation>
    <scope>IDENTIFICATION</scope>
</reference>
<dbReference type="GeneTree" id="ENSGT00940000159886"/>
<reference evidence="3" key="3">
    <citation type="submission" date="2025-09" db="UniProtKB">
        <authorList>
            <consortium name="Ensembl"/>
        </authorList>
    </citation>
    <scope>IDENTIFICATION</scope>
</reference>
<dbReference type="STRING" id="99883.ENSTNIP00000002616"/>
<evidence type="ECO:0000313" key="4">
    <source>
        <dbReference type="Proteomes" id="UP000007303"/>
    </source>
</evidence>
<dbReference type="InterPro" id="IPR033614">
    <property type="entry name" value="RASSF1-6"/>
</dbReference>
<protein>
    <submittedName>
        <fullName evidence="3">Ras association domain family member 6</fullName>
    </submittedName>
</protein>
<dbReference type="HOGENOM" id="CLU_018893_1_0_1"/>
<dbReference type="PANTHER" id="PTHR22738:SF3">
    <property type="entry name" value="RAS ASSOCIATION DOMAIN-CONTAINING PROTEIN 6"/>
    <property type="match status" value="1"/>
</dbReference>
<evidence type="ECO:0000259" key="2">
    <source>
        <dbReference type="PROSITE" id="PS50951"/>
    </source>
</evidence>
<dbReference type="Proteomes" id="UP000007303">
    <property type="component" value="Unassembled WGS sequence"/>
</dbReference>
<dbReference type="AlphaFoldDB" id="H3C2Z8"/>
<dbReference type="InterPro" id="IPR029071">
    <property type="entry name" value="Ubiquitin-like_domsf"/>
</dbReference>
<dbReference type="PANTHER" id="PTHR22738">
    <property type="entry name" value="RASSF"/>
    <property type="match status" value="1"/>
</dbReference>
<name>H3C2Z8_TETNG</name>
<dbReference type="Ensembl" id="ENSTNIT00000004192.1">
    <property type="protein sequence ID" value="ENSTNIP00000002616.1"/>
    <property type="gene ID" value="ENSTNIG00000000060.1"/>
</dbReference>
<evidence type="ECO:0000259" key="1">
    <source>
        <dbReference type="PROSITE" id="PS50200"/>
    </source>
</evidence>
<dbReference type="InterPro" id="IPR000159">
    <property type="entry name" value="RA_dom"/>
</dbReference>
<dbReference type="Pfam" id="PF16517">
    <property type="entry name" value="Nore1-SARAH"/>
    <property type="match status" value="1"/>
</dbReference>
<dbReference type="Pfam" id="PF00788">
    <property type="entry name" value="RA"/>
    <property type="match status" value="1"/>
</dbReference>
<dbReference type="InParanoid" id="H3C2Z8"/>
<dbReference type="CDD" id="cd21895">
    <property type="entry name" value="SARAH_RASSF6"/>
    <property type="match status" value="1"/>
</dbReference>
<sequence>MDEELRVQVIQAGDGRTLSRAEFLSLLKNYNCFLKEQTQLHLSYAQAEDGQVLVEGFLNVSWGVQRPIRLKIQDDKQALPIASPISSNPVSPVSPLGGERGMTRWREYVDLHQVDELAETPQDTVLTCPLPGPPVYQTATLNPVRQKNPELEAESNLFRCMSDASLVKRRKGRDKSAAQREQERQHRFSINGHFYNYKTSIFTPSFGTSTKVRISSRMSTNQVIEQLLSKFKIENDPQEFALYCIHQSGAEKRKLSNREQPLWERVLHGPSEDIMKIFLMDRDEEEISIDVAQYLNLELPILEQVLLRLREEENKEIQRIVGKYQLQHSLLSNMLNCKMSPHIETSV</sequence>